<keyword evidence="3" id="KW-1185">Reference proteome</keyword>
<dbReference type="InterPro" id="IPR036291">
    <property type="entry name" value="NAD(P)-bd_dom_sf"/>
</dbReference>
<dbReference type="Gene3D" id="3.40.50.720">
    <property type="entry name" value="NAD(P)-binding Rossmann-like Domain"/>
    <property type="match status" value="1"/>
</dbReference>
<dbReference type="RefSeq" id="WP_166824156.1">
    <property type="nucleotide sequence ID" value="NZ_JAAOLX010000003.1"/>
</dbReference>
<comment type="caution">
    <text evidence="2">The sequence shown here is derived from an EMBL/GenBank/DDBJ whole genome shotgun (WGS) entry which is preliminary data.</text>
</comment>
<feature type="domain" description="NAD-dependent epimerase/dehydratase" evidence="1">
    <location>
        <begin position="3"/>
        <end position="207"/>
    </location>
</feature>
<organism evidence="2 3">
    <name type="scientific">Iodobacter violaceini</name>
    <dbReference type="NCBI Taxonomy" id="3044271"/>
    <lineage>
        <taxon>Bacteria</taxon>
        <taxon>Pseudomonadati</taxon>
        <taxon>Pseudomonadota</taxon>
        <taxon>Betaproteobacteria</taxon>
        <taxon>Neisseriales</taxon>
        <taxon>Chitinibacteraceae</taxon>
        <taxon>Iodobacter</taxon>
    </lineage>
</organism>
<dbReference type="InterPro" id="IPR001509">
    <property type="entry name" value="Epimerase_deHydtase"/>
</dbReference>
<evidence type="ECO:0000259" key="1">
    <source>
        <dbReference type="Pfam" id="PF01370"/>
    </source>
</evidence>
<proteinExistence type="predicted"/>
<dbReference type="InterPro" id="IPR050177">
    <property type="entry name" value="Lipid_A_modif_metabolic_enz"/>
</dbReference>
<name>A0ABX0KQ96_9NEIS</name>
<dbReference type="Proteomes" id="UP000712570">
    <property type="component" value="Unassembled WGS sequence"/>
</dbReference>
<dbReference type="EMBL" id="JAAOLX010000003">
    <property type="protein sequence ID" value="NHQ85986.1"/>
    <property type="molecule type" value="Genomic_DNA"/>
</dbReference>
<dbReference type="SUPFAM" id="SSF51735">
    <property type="entry name" value="NAD(P)-binding Rossmann-fold domains"/>
    <property type="match status" value="1"/>
</dbReference>
<evidence type="ECO:0000313" key="2">
    <source>
        <dbReference type="EMBL" id="NHQ85986.1"/>
    </source>
</evidence>
<protein>
    <submittedName>
        <fullName evidence="2">NAD(P)-dependent oxidoreductase</fullName>
    </submittedName>
</protein>
<sequence>MKILLTGATGYLGSKLVHAFLQDGHQVAVLKRPASRLDRLQDIADQITMFDIEPDNMSAPFLEMEGADVVIHVATCYGRNGESDTDIFQANTLFPLQLLQAAADFKVRAFINTDSALNADVNAYALSKSQFSAWGKKFANSGLIDFYNIRLEHFYGPADDDSKFVSWLFKQCNQNTPEIELTSGLQQRNFIYIDDVVSAYQQLVNKCMDLDSGWYEAALGSGEMIRIRDLVEMIHAITGSSSRLMFGKKADRVNEVQPACPELAFFNQLGWNCTTNLITGLKKIKESTK</sequence>
<gene>
    <name evidence="2" type="ORF">HA050_07620</name>
</gene>
<reference evidence="2 3" key="1">
    <citation type="submission" date="2020-03" db="EMBL/GenBank/DDBJ databases">
        <title>Draft genome sequence of environmentally isolated violet-colored cultures.</title>
        <authorList>
            <person name="Wilson H.S."/>
        </authorList>
    </citation>
    <scope>NUCLEOTIDE SEQUENCE [LARGE SCALE GENOMIC DNA]</scope>
    <source>
        <strain evidence="2 3">HSC-16F04</strain>
    </source>
</reference>
<accession>A0ABX0KQ96</accession>
<dbReference type="PANTHER" id="PTHR43245">
    <property type="entry name" value="BIFUNCTIONAL POLYMYXIN RESISTANCE PROTEIN ARNA"/>
    <property type="match status" value="1"/>
</dbReference>
<dbReference type="Pfam" id="PF01370">
    <property type="entry name" value="Epimerase"/>
    <property type="match status" value="1"/>
</dbReference>
<dbReference type="PANTHER" id="PTHR43245:SF13">
    <property type="entry name" value="UDP-D-APIOSE_UDP-D-XYLOSE SYNTHASE 2"/>
    <property type="match status" value="1"/>
</dbReference>
<evidence type="ECO:0000313" key="3">
    <source>
        <dbReference type="Proteomes" id="UP000712570"/>
    </source>
</evidence>